<keyword evidence="3" id="KW-1185">Reference proteome</keyword>
<protein>
    <submittedName>
        <fullName evidence="2">Uncharacterized protein</fullName>
    </submittedName>
</protein>
<accession>A0A397U4P3</accession>
<name>A0A397U4P3_9GLOM</name>
<feature type="transmembrane region" description="Helical" evidence="1">
    <location>
        <begin position="23"/>
        <end position="46"/>
    </location>
</feature>
<evidence type="ECO:0000313" key="3">
    <source>
        <dbReference type="Proteomes" id="UP000266673"/>
    </source>
</evidence>
<keyword evidence="1" id="KW-0812">Transmembrane</keyword>
<gene>
    <name evidence="2" type="ORF">C2G38_621497</name>
</gene>
<evidence type="ECO:0000256" key="1">
    <source>
        <dbReference type="SAM" id="Phobius"/>
    </source>
</evidence>
<dbReference type="Proteomes" id="UP000266673">
    <property type="component" value="Unassembled WGS sequence"/>
</dbReference>
<reference evidence="2 3" key="1">
    <citation type="submission" date="2018-06" db="EMBL/GenBank/DDBJ databases">
        <title>Comparative genomics reveals the genomic features of Rhizophagus irregularis, R. cerebriforme, R. diaphanum and Gigaspora rosea, and their symbiotic lifestyle signature.</title>
        <authorList>
            <person name="Morin E."/>
            <person name="San Clemente H."/>
            <person name="Chen E.C.H."/>
            <person name="De La Providencia I."/>
            <person name="Hainaut M."/>
            <person name="Kuo A."/>
            <person name="Kohler A."/>
            <person name="Murat C."/>
            <person name="Tang N."/>
            <person name="Roy S."/>
            <person name="Loubradou J."/>
            <person name="Henrissat B."/>
            <person name="Grigoriev I.V."/>
            <person name="Corradi N."/>
            <person name="Roux C."/>
            <person name="Martin F.M."/>
        </authorList>
    </citation>
    <scope>NUCLEOTIDE SEQUENCE [LARGE SCALE GENOMIC DNA]</scope>
    <source>
        <strain evidence="2 3">DAOM 194757</strain>
    </source>
</reference>
<keyword evidence="1" id="KW-1133">Transmembrane helix</keyword>
<evidence type="ECO:0000313" key="2">
    <source>
        <dbReference type="EMBL" id="RIB05164.1"/>
    </source>
</evidence>
<dbReference type="AlphaFoldDB" id="A0A397U4P3"/>
<dbReference type="EMBL" id="QKWP01002039">
    <property type="protein sequence ID" value="RIB05164.1"/>
    <property type="molecule type" value="Genomic_DNA"/>
</dbReference>
<feature type="transmembrane region" description="Helical" evidence="1">
    <location>
        <begin position="67"/>
        <end position="88"/>
    </location>
</feature>
<organism evidence="2 3">
    <name type="scientific">Gigaspora rosea</name>
    <dbReference type="NCBI Taxonomy" id="44941"/>
    <lineage>
        <taxon>Eukaryota</taxon>
        <taxon>Fungi</taxon>
        <taxon>Fungi incertae sedis</taxon>
        <taxon>Mucoromycota</taxon>
        <taxon>Glomeromycotina</taxon>
        <taxon>Glomeromycetes</taxon>
        <taxon>Diversisporales</taxon>
        <taxon>Gigasporaceae</taxon>
        <taxon>Gigaspora</taxon>
    </lineage>
</organism>
<comment type="caution">
    <text evidence="2">The sequence shown here is derived from an EMBL/GenBank/DDBJ whole genome shotgun (WGS) entry which is preliminary data.</text>
</comment>
<sequence>MQIRYVTVKFFEKTYAILSKQNVLISVFFYFFPILTFCGFMFRWYLKTAPGMVIRKVNWYKTVGTSYNCLVFFFFLVLFFFSLLPFSFL</sequence>
<keyword evidence="1" id="KW-0472">Membrane</keyword>
<proteinExistence type="predicted"/>